<accession>A0A7J6K603</accession>
<organism evidence="2 3">
    <name type="scientific">Toxoplasma gondii</name>
    <dbReference type="NCBI Taxonomy" id="5811"/>
    <lineage>
        <taxon>Eukaryota</taxon>
        <taxon>Sar</taxon>
        <taxon>Alveolata</taxon>
        <taxon>Apicomplexa</taxon>
        <taxon>Conoidasida</taxon>
        <taxon>Coccidia</taxon>
        <taxon>Eucoccidiorida</taxon>
        <taxon>Eimeriorina</taxon>
        <taxon>Sarcocystidae</taxon>
        <taxon>Toxoplasma</taxon>
    </lineage>
</organism>
<evidence type="ECO:0000313" key="2">
    <source>
        <dbReference type="EMBL" id="KAF4642895.1"/>
    </source>
</evidence>
<gene>
    <name evidence="2" type="ORF">TGRH88_036240</name>
</gene>
<name>A0A7J6K603_TOXGO</name>
<dbReference type="EMBL" id="JAAUHK010000193">
    <property type="protein sequence ID" value="KAF4642895.1"/>
    <property type="molecule type" value="Genomic_DNA"/>
</dbReference>
<feature type="region of interest" description="Disordered" evidence="1">
    <location>
        <begin position="223"/>
        <end position="242"/>
    </location>
</feature>
<evidence type="ECO:0000313" key="3">
    <source>
        <dbReference type="Proteomes" id="UP000557509"/>
    </source>
</evidence>
<comment type="caution">
    <text evidence="2">The sequence shown here is derived from an EMBL/GenBank/DDBJ whole genome shotgun (WGS) entry which is preliminary data.</text>
</comment>
<evidence type="ECO:0000256" key="1">
    <source>
        <dbReference type="SAM" id="MobiDB-lite"/>
    </source>
</evidence>
<sequence length="242" mass="27239">MQPRNQAHEAANEHAETLACEAVLRQHVQRALERGEHNQLVMEEQRSVWEERGARAQQRRQLRHASHALRDYEAMFLEQVTVGDACLSEQFERLQLLVYEAFKCLSHFLRLRRCLRLRPVHNLRGISHGAADSPAVAPRLDPRTPALLHGPRRALPRDSAAPLCALSGRSAGLARRVPIDLRRGFALALGTGQLPGLCLHVRRGGPRARDLVPRGRDLVPRVRRRRTPRVDGGAPELTSSRV</sequence>
<keyword evidence="3" id="KW-1185">Reference proteome</keyword>
<protein>
    <submittedName>
        <fullName evidence="2">Uncharacterized protein</fullName>
    </submittedName>
</protein>
<dbReference type="Proteomes" id="UP000557509">
    <property type="component" value="Unassembled WGS sequence"/>
</dbReference>
<reference evidence="2 3" key="1">
    <citation type="submission" date="2020-03" db="EMBL/GenBank/DDBJ databases">
        <title>Genome sequence of Toxoplasma gondii RH-88 strain.</title>
        <authorList>
            <person name="Lorenzi H.A."/>
            <person name="Venepally P."/>
            <person name="Rozenberg A."/>
            <person name="Sibley D."/>
        </authorList>
    </citation>
    <scope>NUCLEOTIDE SEQUENCE [LARGE SCALE GENOMIC DNA]</scope>
    <source>
        <strain evidence="2 3">RH-88</strain>
    </source>
</reference>
<proteinExistence type="predicted"/>
<dbReference type="AlphaFoldDB" id="A0A7J6K603"/>